<keyword evidence="1" id="KW-0472">Membrane</keyword>
<dbReference type="AlphaFoldDB" id="A0A482PKQ3"/>
<gene>
    <name evidence="2" type="ORF">E2R62_11295</name>
</gene>
<evidence type="ECO:0000313" key="2">
    <source>
        <dbReference type="EMBL" id="QBY29387.1"/>
    </source>
</evidence>
<sequence length="168" mass="19355">MSDHKRTILTISIIFILLLILLTIALRWENRRNTVVVDDFICTSKSIVYLAPMQTKLSGTFVLNLKSERLAIHYKVEKEGRPKRLFFQDINITKLLRTSVRTFTFKVNSVKKYPADTTEGMFSWLRLLQPGTVNELKLVKIGKNTYMYSLNRRIYNICTTSSGSLGAT</sequence>
<organism evidence="2">
    <name type="scientific">Citrobacter rodentium</name>
    <dbReference type="NCBI Taxonomy" id="67825"/>
    <lineage>
        <taxon>Bacteria</taxon>
        <taxon>Pseudomonadati</taxon>
        <taxon>Pseudomonadota</taxon>
        <taxon>Gammaproteobacteria</taxon>
        <taxon>Enterobacterales</taxon>
        <taxon>Enterobacteriaceae</taxon>
        <taxon>Citrobacter</taxon>
    </lineage>
</organism>
<reference evidence="2" key="1">
    <citation type="submission" date="2019-03" db="EMBL/GenBank/DDBJ databases">
        <title>Complete genome sequence of enteropathogenic Citrobacter rodentium strain DBS100.</title>
        <authorList>
            <person name="Popov G."/>
            <person name="Fiebig A."/>
            <person name="Shideler S."/>
            <person name="Coombes B."/>
            <person name="Savchenko A."/>
        </authorList>
    </citation>
    <scope>NUCLEOTIDE SEQUENCE</scope>
    <source>
        <strain evidence="2">DBS100</strain>
    </source>
</reference>
<evidence type="ECO:0000256" key="1">
    <source>
        <dbReference type="SAM" id="Phobius"/>
    </source>
</evidence>
<dbReference type="OMA" id="WENRRNT"/>
<dbReference type="RefSeq" id="WP_012907074.1">
    <property type="nucleotide sequence ID" value="NZ_CAJTBI010000062.1"/>
</dbReference>
<name>A0A482PKQ3_CITRO</name>
<keyword evidence="1" id="KW-1133">Transmembrane helix</keyword>
<dbReference type="EMBL" id="CP038008">
    <property type="protein sequence ID" value="QBY29387.1"/>
    <property type="molecule type" value="Genomic_DNA"/>
</dbReference>
<protein>
    <submittedName>
        <fullName evidence="2">Uncharacterized protein</fullName>
    </submittedName>
</protein>
<feature type="transmembrane region" description="Helical" evidence="1">
    <location>
        <begin position="7"/>
        <end position="28"/>
    </location>
</feature>
<proteinExistence type="predicted"/>
<accession>A0A482PKQ3</accession>
<keyword evidence="1" id="KW-0812">Transmembrane</keyword>